<dbReference type="SUPFAM" id="SSF56112">
    <property type="entry name" value="Protein kinase-like (PK-like)"/>
    <property type="match status" value="1"/>
</dbReference>
<dbReference type="RefSeq" id="WP_189905121.1">
    <property type="nucleotide sequence ID" value="NZ_BNBC01000033.1"/>
</dbReference>
<evidence type="ECO:0000256" key="1">
    <source>
        <dbReference type="SAM" id="MobiDB-lite"/>
    </source>
</evidence>
<reference evidence="2" key="2">
    <citation type="submission" date="2020-09" db="EMBL/GenBank/DDBJ databases">
        <authorList>
            <person name="Sun Q."/>
            <person name="Ohkuma M."/>
        </authorList>
    </citation>
    <scope>NUCLEOTIDE SEQUENCE</scope>
    <source>
        <strain evidence="2">JCM 3302</strain>
    </source>
</reference>
<dbReference type="Gene3D" id="3.30.200.20">
    <property type="entry name" value="Phosphorylase Kinase, domain 1"/>
    <property type="match status" value="1"/>
</dbReference>
<comment type="caution">
    <text evidence="2">The sequence shown here is derived from an EMBL/GenBank/DDBJ whole genome shotgun (WGS) entry which is preliminary data.</text>
</comment>
<gene>
    <name evidence="2" type="ORF">GCM10014715_59380</name>
</gene>
<keyword evidence="3" id="KW-1185">Reference proteome</keyword>
<feature type="region of interest" description="Disordered" evidence="1">
    <location>
        <begin position="354"/>
        <end position="373"/>
    </location>
</feature>
<evidence type="ECO:0000313" key="2">
    <source>
        <dbReference type="EMBL" id="GHE95245.1"/>
    </source>
</evidence>
<dbReference type="Proteomes" id="UP000641386">
    <property type="component" value="Unassembled WGS sequence"/>
</dbReference>
<dbReference type="EMBL" id="BNBC01000033">
    <property type="protein sequence ID" value="GHE95245.1"/>
    <property type="molecule type" value="Genomic_DNA"/>
</dbReference>
<reference evidence="2" key="1">
    <citation type="journal article" date="2014" name="Int. J. Syst. Evol. Microbiol.">
        <title>Complete genome sequence of Corynebacterium casei LMG S-19264T (=DSM 44701T), isolated from a smear-ripened cheese.</title>
        <authorList>
            <consortium name="US DOE Joint Genome Institute (JGI-PGF)"/>
            <person name="Walter F."/>
            <person name="Albersmeier A."/>
            <person name="Kalinowski J."/>
            <person name="Ruckert C."/>
        </authorList>
    </citation>
    <scope>NUCLEOTIDE SEQUENCE</scope>
    <source>
        <strain evidence="2">JCM 3302</strain>
    </source>
</reference>
<organism evidence="2 3">
    <name type="scientific">Streptomyces spiralis</name>
    <dbReference type="NCBI Taxonomy" id="66376"/>
    <lineage>
        <taxon>Bacteria</taxon>
        <taxon>Bacillati</taxon>
        <taxon>Actinomycetota</taxon>
        <taxon>Actinomycetes</taxon>
        <taxon>Kitasatosporales</taxon>
        <taxon>Streptomycetaceae</taxon>
        <taxon>Streptomyces</taxon>
    </lineage>
</organism>
<sequence length="373" mass="40150">MELILHAAGELLGAELYSSVDLGGSSRSTVLRCETADGGSVIVKAFNNEPESLRCFTAEAAGLSLGIAGPEVLGVDPEVPLLVMGDLGKAPTLADVLLGNDPTVAENGLLAWARGLGSLAAESVHRRGDLTRLWSRYGKGMPSWEDEPWIARNAAELLVLLDGAGIEAPPGLAEELSRIGTAGGEEYPAFTPGDTCPDNNLLTPEGLRLIDFEAACYQSVFLTAAYCRMPFSSCWCVFTLPGGMAAKTEQAYRAQVLDVYPALAEDEVWQAGMRQAIAVWTVDVTVRLLPRAVEDGPLHRTRRPAPTRRQVLRHRWEMASRLEEFPALAETMRLLLREVAGDWKAAPLPGYPAFGHREASESPQAPVDMATTG</sequence>
<accession>A0A919AAX1</accession>
<evidence type="ECO:0008006" key="4">
    <source>
        <dbReference type="Google" id="ProtNLM"/>
    </source>
</evidence>
<proteinExistence type="predicted"/>
<dbReference type="InterPro" id="IPR011009">
    <property type="entry name" value="Kinase-like_dom_sf"/>
</dbReference>
<name>A0A919AAX1_9ACTN</name>
<evidence type="ECO:0000313" key="3">
    <source>
        <dbReference type="Proteomes" id="UP000641386"/>
    </source>
</evidence>
<dbReference type="AlphaFoldDB" id="A0A919AAX1"/>
<protein>
    <recommendedName>
        <fullName evidence="4">Aminoglycoside phosphotransferase domain-containing protein</fullName>
    </recommendedName>
</protein>